<dbReference type="EMBL" id="SNYN01000001">
    <property type="protein sequence ID" value="TDQ55076.1"/>
    <property type="molecule type" value="Genomic_DNA"/>
</dbReference>
<dbReference type="InterPro" id="IPR035965">
    <property type="entry name" value="PAS-like_dom_sf"/>
</dbReference>
<dbReference type="SUPFAM" id="SSF55785">
    <property type="entry name" value="PYP-like sensor domain (PAS domain)"/>
    <property type="match status" value="1"/>
</dbReference>
<evidence type="ECO:0000313" key="4">
    <source>
        <dbReference type="Proteomes" id="UP000295281"/>
    </source>
</evidence>
<proteinExistence type="predicted"/>
<name>A0A4R6V7J3_9ACTN</name>
<feature type="domain" description="PAS fold-4" evidence="1">
    <location>
        <begin position="81"/>
        <end position="163"/>
    </location>
</feature>
<evidence type="ECO:0000313" key="3">
    <source>
        <dbReference type="EMBL" id="TDQ55076.1"/>
    </source>
</evidence>
<protein>
    <submittedName>
        <fullName evidence="3">PAS domain-containing protein</fullName>
    </submittedName>
</protein>
<dbReference type="OrthoDB" id="3493177at2"/>
<accession>A0A4R6V7J3</accession>
<sequence length="385" mass="41334">MPEHLAKLERAIADLRDRVEALRTTHATYPDDAAGTAEAALAELGFAERLLRDCGERLATLVNSGASRRTDDERVLLRAVFNELSIPVVLLDHEGFIRRINAIGAERLGSTPGYLTGKPFSIFVDLRGRAAMRSWQAAVLQGGEPASFDSRLARRGWAEDVHLTMTRLDVPTEPNPLVLVAMSPPLRTSEDDGPAPLEAAVEDQVVVLAARRLDVLTRMTRLLLRSAGPGGEGAPLALDDAAALLADSYADWVIVDVCDLPDDPRRARRAVVAGPADEPHGKLVRSLDPMASEVPSQVLASGQSVLYQLIEDEALLGLDPDGVPALSALSARSLLSVPLRGSRGVRGALTLIRRSNRGSFRLADLGLIEEIGEHIGLALPPRPTT</sequence>
<organism evidence="3 4">
    <name type="scientific">Actinorugispora endophytica</name>
    <dbReference type="NCBI Taxonomy" id="1605990"/>
    <lineage>
        <taxon>Bacteria</taxon>
        <taxon>Bacillati</taxon>
        <taxon>Actinomycetota</taxon>
        <taxon>Actinomycetes</taxon>
        <taxon>Streptosporangiales</taxon>
        <taxon>Nocardiopsidaceae</taxon>
        <taxon>Actinorugispora</taxon>
    </lineage>
</organism>
<dbReference type="AlphaFoldDB" id="A0A4R6V7J3"/>
<dbReference type="Gene3D" id="3.30.450.40">
    <property type="match status" value="1"/>
</dbReference>
<feature type="domain" description="GAF" evidence="2">
    <location>
        <begin position="263"/>
        <end position="379"/>
    </location>
</feature>
<evidence type="ECO:0000259" key="2">
    <source>
        <dbReference type="Pfam" id="PF13185"/>
    </source>
</evidence>
<dbReference type="SUPFAM" id="SSF55781">
    <property type="entry name" value="GAF domain-like"/>
    <property type="match status" value="1"/>
</dbReference>
<dbReference type="Proteomes" id="UP000295281">
    <property type="component" value="Unassembled WGS sequence"/>
</dbReference>
<dbReference type="Pfam" id="PF13185">
    <property type="entry name" value="GAF_2"/>
    <property type="match status" value="1"/>
</dbReference>
<comment type="caution">
    <text evidence="3">The sequence shown here is derived from an EMBL/GenBank/DDBJ whole genome shotgun (WGS) entry which is preliminary data.</text>
</comment>
<dbReference type="InterPro" id="IPR029016">
    <property type="entry name" value="GAF-like_dom_sf"/>
</dbReference>
<dbReference type="Pfam" id="PF08448">
    <property type="entry name" value="PAS_4"/>
    <property type="match status" value="1"/>
</dbReference>
<reference evidence="3 4" key="1">
    <citation type="submission" date="2019-03" db="EMBL/GenBank/DDBJ databases">
        <title>Genomic Encyclopedia of Type Strains, Phase IV (KMG-IV): sequencing the most valuable type-strain genomes for metagenomic binning, comparative biology and taxonomic classification.</title>
        <authorList>
            <person name="Goeker M."/>
        </authorList>
    </citation>
    <scope>NUCLEOTIDE SEQUENCE [LARGE SCALE GENOMIC DNA]</scope>
    <source>
        <strain evidence="3 4">DSM 46770</strain>
    </source>
</reference>
<dbReference type="Gene3D" id="3.30.450.20">
    <property type="entry name" value="PAS domain"/>
    <property type="match status" value="1"/>
</dbReference>
<dbReference type="RefSeq" id="WP_133739658.1">
    <property type="nucleotide sequence ID" value="NZ_SNYN01000001.1"/>
</dbReference>
<evidence type="ECO:0000259" key="1">
    <source>
        <dbReference type="Pfam" id="PF08448"/>
    </source>
</evidence>
<keyword evidence="4" id="KW-1185">Reference proteome</keyword>
<gene>
    <name evidence="3" type="ORF">EV190_101399</name>
</gene>
<dbReference type="InterPro" id="IPR013656">
    <property type="entry name" value="PAS_4"/>
</dbReference>
<dbReference type="InterPro" id="IPR003018">
    <property type="entry name" value="GAF"/>
</dbReference>